<gene>
    <name evidence="2" type="ordered locus">Vdis_2474</name>
</gene>
<dbReference type="KEGG" id="vdi:Vdis_2474"/>
<feature type="domain" description="ATPase" evidence="1">
    <location>
        <begin position="15"/>
        <end position="253"/>
    </location>
</feature>
<dbReference type="PANTHER" id="PTHR34301">
    <property type="entry name" value="DNA-BINDING PROTEIN-RELATED"/>
    <property type="match status" value="1"/>
</dbReference>
<keyword evidence="3" id="KW-1185">Reference proteome</keyword>
<dbReference type="Pfam" id="PF01637">
    <property type="entry name" value="ATPase_2"/>
    <property type="match status" value="1"/>
</dbReference>
<reference evidence="3" key="2">
    <citation type="journal article" date="2010" name="Stand. Genomic Sci.">
        <title>Complete genome sequence of Vulcanisaeta distributa type strain (IC-017T).</title>
        <authorList>
            <person name="Mavromatis K."/>
            <person name="Sikorski J."/>
            <person name="Pabst E."/>
            <person name="Teshima H."/>
            <person name="Lapidus A."/>
            <person name="Lucas S."/>
            <person name="Nolan M."/>
            <person name="Glavina Del Rio T."/>
            <person name="Cheng J."/>
            <person name="Bruce D."/>
            <person name="Goodwin L."/>
            <person name="Pitluck S."/>
            <person name="Liolios K."/>
            <person name="Ivanova N."/>
            <person name="Mikhailova N."/>
            <person name="Pati A."/>
            <person name="Chen A."/>
            <person name="Palaniappan K."/>
            <person name="Land M."/>
            <person name="Hauser L."/>
            <person name="Chang Y."/>
            <person name="Jeffries C."/>
            <person name="Rohde M."/>
            <person name="Spring S."/>
            <person name="Goker M."/>
            <person name="Wirth R."/>
            <person name="Woyke T."/>
            <person name="Bristow J."/>
            <person name="Eisen J."/>
            <person name="Markowitz V."/>
            <person name="Hugenholtz P."/>
            <person name="Klenk H."/>
            <person name="Kyrpides N."/>
        </authorList>
    </citation>
    <scope>NUCLEOTIDE SEQUENCE [LARGE SCALE GENOMIC DNA]</scope>
    <source>
        <strain evidence="3">DSM 14429 / JCM 11212 / NBRC 100878 / IC-017</strain>
    </source>
</reference>
<accession>E1QRM5</accession>
<organism evidence="2 3">
    <name type="scientific">Vulcanisaeta distributa (strain DSM 14429 / JCM 11212 / NBRC 100878 / IC-017)</name>
    <dbReference type="NCBI Taxonomy" id="572478"/>
    <lineage>
        <taxon>Archaea</taxon>
        <taxon>Thermoproteota</taxon>
        <taxon>Thermoprotei</taxon>
        <taxon>Thermoproteales</taxon>
        <taxon>Thermoproteaceae</taxon>
        <taxon>Vulcanisaeta</taxon>
    </lineage>
</organism>
<dbReference type="GO" id="GO:0005524">
    <property type="term" value="F:ATP binding"/>
    <property type="evidence" value="ECO:0007669"/>
    <property type="project" value="InterPro"/>
</dbReference>
<dbReference type="STRING" id="572478.Vdis_2474"/>
<dbReference type="GeneID" id="9753434"/>
<dbReference type="InterPro" id="IPR036388">
    <property type="entry name" value="WH-like_DNA-bd_sf"/>
</dbReference>
<dbReference type="SUPFAM" id="SSF52540">
    <property type="entry name" value="P-loop containing nucleoside triphosphate hydrolases"/>
    <property type="match status" value="1"/>
</dbReference>
<dbReference type="PANTHER" id="PTHR34301:SF8">
    <property type="entry name" value="ATPASE DOMAIN-CONTAINING PROTEIN"/>
    <property type="match status" value="1"/>
</dbReference>
<name>E1QRM5_VULDI</name>
<dbReference type="Gene3D" id="3.40.50.300">
    <property type="entry name" value="P-loop containing nucleotide triphosphate hydrolases"/>
    <property type="match status" value="1"/>
</dbReference>
<evidence type="ECO:0000313" key="3">
    <source>
        <dbReference type="Proteomes" id="UP000006681"/>
    </source>
</evidence>
<evidence type="ECO:0000259" key="1">
    <source>
        <dbReference type="Pfam" id="PF01637"/>
    </source>
</evidence>
<sequence length="362" mass="41605">MLFDLEPKSKREDLFGRDNEVNAIVNFIRSKSRFLAIYGIRRVGKTSVLRVSLNEASIPYCYIDARMLENDFTKRRLYQLISNCLTELSIKWRLENAIRNITRAVRGINILDSGIELNVEIDWRNAHLTDLLNALSMNLSQIVIAIDEAQILRMMKGFGKIDFTQVLAYTYDNLNNVKVVLTGSEVGLLHDFLGLDNPKSPLYGRFVEELTIKPFSRGASIQFLITGFRQYGVEVTINEVLDVVDKLDGIVGWLTYYGNARVRGINNINEIYERAMKLIDGDLKSLLSRSIYYGLVLEAIARGRKHFNEIREYITLRLNKYVALSEVERALSNLMKMSIITRVAHGEYEIMDPIIRMKFSQV</sequence>
<evidence type="ECO:0000313" key="2">
    <source>
        <dbReference type="EMBL" id="ADN51839.1"/>
    </source>
</evidence>
<dbReference type="Proteomes" id="UP000006681">
    <property type="component" value="Chromosome"/>
</dbReference>
<dbReference type="RefSeq" id="WP_013337564.1">
    <property type="nucleotide sequence ID" value="NC_014537.1"/>
</dbReference>
<dbReference type="Gene3D" id="1.10.8.60">
    <property type="match status" value="1"/>
</dbReference>
<dbReference type="HOGENOM" id="CLU_061108_0_0_2"/>
<dbReference type="InterPro" id="IPR027417">
    <property type="entry name" value="P-loop_NTPase"/>
</dbReference>
<dbReference type="EMBL" id="CP002100">
    <property type="protein sequence ID" value="ADN51839.1"/>
    <property type="molecule type" value="Genomic_DNA"/>
</dbReference>
<dbReference type="InterPro" id="IPR036390">
    <property type="entry name" value="WH_DNA-bd_sf"/>
</dbReference>
<dbReference type="eggNOG" id="arCOG03169">
    <property type="taxonomic scope" value="Archaea"/>
</dbReference>
<dbReference type="Gene3D" id="1.10.10.10">
    <property type="entry name" value="Winged helix-like DNA-binding domain superfamily/Winged helix DNA-binding domain"/>
    <property type="match status" value="1"/>
</dbReference>
<proteinExistence type="predicted"/>
<dbReference type="SUPFAM" id="SSF46785">
    <property type="entry name" value="Winged helix' DNA-binding domain"/>
    <property type="match status" value="1"/>
</dbReference>
<protein>
    <submittedName>
        <fullName evidence="2">ATPase</fullName>
    </submittedName>
</protein>
<reference evidence="2 3" key="1">
    <citation type="journal article" date="2010" name="Stand. Genomic Sci.">
        <title>Complete genome sequence of Vulcanisaeta distributa type strain (IC-017).</title>
        <authorList>
            <person name="Mavromatis K."/>
            <person name="Sikorski J."/>
            <person name="Pabst E."/>
            <person name="Teshima H."/>
            <person name="Lapidus A."/>
            <person name="Lucas S."/>
            <person name="Nolan M."/>
            <person name="Glavina Del Rio T."/>
            <person name="Cheng J.F."/>
            <person name="Bruce D."/>
            <person name="Goodwin L."/>
            <person name="Pitluck S."/>
            <person name="Liolios K."/>
            <person name="Ivanova N."/>
            <person name="Mikhailova N."/>
            <person name="Pati A."/>
            <person name="Chen A."/>
            <person name="Palaniappan K."/>
            <person name="Land M."/>
            <person name="Hauser L."/>
            <person name="Chang Y.J."/>
            <person name="Jeffries C.D."/>
            <person name="Rohde M."/>
            <person name="Spring S."/>
            <person name="Goker M."/>
            <person name="Wirth R."/>
            <person name="Woyke T."/>
            <person name="Bristow J."/>
            <person name="Eisen J.A."/>
            <person name="Markowitz V."/>
            <person name="Hugenholtz P."/>
            <person name="Klenk H.P."/>
            <person name="Kyrpides N.C."/>
        </authorList>
    </citation>
    <scope>NUCLEOTIDE SEQUENCE [LARGE SCALE GENOMIC DNA]</scope>
    <source>
        <strain evidence="3">DSM 14429 / JCM 11212 / NBRC 100878 / IC-017</strain>
    </source>
</reference>
<dbReference type="OrthoDB" id="132045at2157"/>
<dbReference type="AlphaFoldDB" id="E1QRM5"/>
<dbReference type="InterPro" id="IPR011579">
    <property type="entry name" value="ATPase_dom"/>
</dbReference>